<feature type="compositionally biased region" description="Pro residues" evidence="1">
    <location>
        <begin position="92"/>
        <end position="108"/>
    </location>
</feature>
<evidence type="ECO:0000256" key="1">
    <source>
        <dbReference type="SAM" id="MobiDB-lite"/>
    </source>
</evidence>
<keyword evidence="4" id="KW-1185">Reference proteome</keyword>
<feature type="region of interest" description="Disordered" evidence="1">
    <location>
        <begin position="78"/>
        <end position="140"/>
    </location>
</feature>
<gene>
    <name evidence="3" type="ORF">BaRGS_00029908</name>
</gene>
<reference evidence="3 4" key="1">
    <citation type="journal article" date="2023" name="Sci. Data">
        <title>Genome assembly of the Korean intertidal mud-creeper Batillaria attramentaria.</title>
        <authorList>
            <person name="Patra A.K."/>
            <person name="Ho P.T."/>
            <person name="Jun S."/>
            <person name="Lee S.J."/>
            <person name="Kim Y."/>
            <person name="Won Y.J."/>
        </authorList>
    </citation>
    <scope>NUCLEOTIDE SEQUENCE [LARGE SCALE GENOMIC DNA]</scope>
    <source>
        <strain evidence="3">Wonlab-2016</strain>
    </source>
</reference>
<dbReference type="Pfam" id="PF13837">
    <property type="entry name" value="Myb_DNA-bind_4"/>
    <property type="match status" value="1"/>
</dbReference>
<proteinExistence type="predicted"/>
<organism evidence="3 4">
    <name type="scientific">Batillaria attramentaria</name>
    <dbReference type="NCBI Taxonomy" id="370345"/>
    <lineage>
        <taxon>Eukaryota</taxon>
        <taxon>Metazoa</taxon>
        <taxon>Spiralia</taxon>
        <taxon>Lophotrochozoa</taxon>
        <taxon>Mollusca</taxon>
        <taxon>Gastropoda</taxon>
        <taxon>Caenogastropoda</taxon>
        <taxon>Sorbeoconcha</taxon>
        <taxon>Cerithioidea</taxon>
        <taxon>Batillariidae</taxon>
        <taxon>Batillaria</taxon>
    </lineage>
</organism>
<dbReference type="PANTHER" id="PTHR47595">
    <property type="entry name" value="HEAT SHOCK 70 KDA PROTEIN 14"/>
    <property type="match status" value="1"/>
</dbReference>
<sequence>MAKEMNANGCSFTADACTKKTENLKTRYKIIKDKNAWTGHGRSSWVYFDLMDDILRTDPAIIPPVTVSSLGGVTVAADSNTQASTSPAGATSPPPRGTSPPAETPPPAVEELTSPPAGTPGLSEPRHPEKSVETKEMMSR</sequence>
<evidence type="ECO:0000313" key="3">
    <source>
        <dbReference type="EMBL" id="KAK7478809.1"/>
    </source>
</evidence>
<evidence type="ECO:0000259" key="2">
    <source>
        <dbReference type="Pfam" id="PF13837"/>
    </source>
</evidence>
<dbReference type="AlphaFoldDB" id="A0ABD0JVR5"/>
<evidence type="ECO:0000313" key="4">
    <source>
        <dbReference type="Proteomes" id="UP001519460"/>
    </source>
</evidence>
<name>A0ABD0JVR5_9CAEN</name>
<accession>A0ABD0JVR5</accession>
<dbReference type="EMBL" id="JACVVK020000316">
    <property type="protein sequence ID" value="KAK7478809.1"/>
    <property type="molecule type" value="Genomic_DNA"/>
</dbReference>
<comment type="caution">
    <text evidence="3">The sequence shown here is derived from an EMBL/GenBank/DDBJ whole genome shotgun (WGS) entry which is preliminary data.</text>
</comment>
<dbReference type="InterPro" id="IPR044822">
    <property type="entry name" value="Myb_DNA-bind_4"/>
</dbReference>
<feature type="domain" description="Myb/SANT-like DNA-binding" evidence="2">
    <location>
        <begin position="1"/>
        <end position="54"/>
    </location>
</feature>
<dbReference type="Proteomes" id="UP001519460">
    <property type="component" value="Unassembled WGS sequence"/>
</dbReference>
<protein>
    <recommendedName>
        <fullName evidence="2">Myb/SANT-like DNA-binding domain-containing protein</fullName>
    </recommendedName>
</protein>
<feature type="compositionally biased region" description="Basic and acidic residues" evidence="1">
    <location>
        <begin position="124"/>
        <end position="140"/>
    </location>
</feature>
<dbReference type="PANTHER" id="PTHR47595:SF1">
    <property type="entry name" value="MYB_SANT-LIKE DNA-BINDING DOMAIN-CONTAINING PROTEIN"/>
    <property type="match status" value="1"/>
</dbReference>